<dbReference type="Proteomes" id="UP000199754">
    <property type="component" value="Plasmid pSMR1-2"/>
</dbReference>
<evidence type="ECO:0000313" key="3">
    <source>
        <dbReference type="Proteomes" id="UP000199754"/>
    </source>
</evidence>
<geneLocation type="plasmid" evidence="2 3">
    <name>pSMR1-2</name>
</geneLocation>
<keyword evidence="2" id="KW-0614">Plasmid</keyword>
<protein>
    <submittedName>
        <fullName evidence="2">Pilus biogenesis CpaD protein (Pilus_cpaD)</fullName>
    </submittedName>
</protein>
<sequence length="181" mass="19182">MIMQFLSGRIAIVVFALGALLAGCSTPQPDVGVVDRLSADYVETQHTYRFGAKSSGLSKSERHGINHFLNRNALRKGDVLIVTIPTSGSPKTDAGRVETIHAALAFVPSRVRIGMDQSFATYPTVPRQTGLIRLVRASGIRVDCTPGADDLGCANAINLAVMIDEPGDVLAPAPTARTALQ</sequence>
<name>A0A221K7H6_9RHOB</name>
<keyword evidence="3" id="KW-1185">Reference proteome</keyword>
<dbReference type="KEGG" id="spse:SULPSESMR1_04006"/>
<proteinExistence type="predicted"/>
<keyword evidence="1" id="KW-0732">Signal</keyword>
<feature type="signal peptide" evidence="1">
    <location>
        <begin position="1"/>
        <end position="21"/>
    </location>
</feature>
<dbReference type="RefSeq" id="WP_250161487.1">
    <property type="nucleotide sequence ID" value="NZ_CP022417.1"/>
</dbReference>
<accession>A0A221K7H6</accession>
<gene>
    <name evidence="2" type="ORF">SULPSESMR1_04006</name>
</gene>
<reference evidence="2 3" key="1">
    <citation type="submission" date="2017-07" db="EMBL/GenBank/DDBJ databases">
        <title>Genome Sequence of Sulfitobacter pseudonitzschiae Strain SMR1 Isolated from a culture of the Diatom Skeletonema marinoi.</title>
        <authorList>
            <person name="Topel M."/>
            <person name="Pinder M.I.M."/>
            <person name="Johansson O.N."/>
            <person name="Kourtchenko O."/>
            <person name="Godhe A."/>
            <person name="Clarke A.K."/>
        </authorList>
    </citation>
    <scope>NUCLEOTIDE SEQUENCE [LARGE SCALE GENOMIC DNA]</scope>
    <source>
        <strain evidence="2 3">SMR1</strain>
        <plasmid evidence="2 3">pSMR1-2</plasmid>
    </source>
</reference>
<dbReference type="EMBL" id="CP022417">
    <property type="protein sequence ID" value="ASM74925.1"/>
    <property type="molecule type" value="Genomic_DNA"/>
</dbReference>
<evidence type="ECO:0000256" key="1">
    <source>
        <dbReference type="SAM" id="SignalP"/>
    </source>
</evidence>
<organism evidence="2 3">
    <name type="scientific">Pseudosulfitobacter pseudonitzschiae</name>
    <dbReference type="NCBI Taxonomy" id="1402135"/>
    <lineage>
        <taxon>Bacteria</taxon>
        <taxon>Pseudomonadati</taxon>
        <taxon>Pseudomonadota</taxon>
        <taxon>Alphaproteobacteria</taxon>
        <taxon>Rhodobacterales</taxon>
        <taxon>Roseobacteraceae</taxon>
        <taxon>Pseudosulfitobacter</taxon>
    </lineage>
</organism>
<dbReference type="AlphaFoldDB" id="A0A221K7H6"/>
<feature type="chain" id="PRO_5013075612" evidence="1">
    <location>
        <begin position="22"/>
        <end position="181"/>
    </location>
</feature>
<evidence type="ECO:0000313" key="2">
    <source>
        <dbReference type="EMBL" id="ASM74925.1"/>
    </source>
</evidence>